<gene>
    <name evidence="2" type="ORF">B9Q04_10370</name>
</gene>
<comment type="caution">
    <text evidence="2">The sequence shown here is derived from an EMBL/GenBank/DDBJ whole genome shotgun (WGS) entry which is preliminary data.</text>
</comment>
<dbReference type="Proteomes" id="UP000242015">
    <property type="component" value="Unassembled WGS sequence"/>
</dbReference>
<evidence type="ECO:0000313" key="2">
    <source>
        <dbReference type="EMBL" id="PSO07536.1"/>
    </source>
</evidence>
<protein>
    <recommendedName>
        <fullName evidence="1">Glycosyltransferase 2-like domain-containing protein</fullName>
    </recommendedName>
</protein>
<feature type="domain" description="Glycosyltransferase 2-like" evidence="1">
    <location>
        <begin position="9"/>
        <end position="160"/>
    </location>
</feature>
<dbReference type="Gene3D" id="3.90.550.10">
    <property type="entry name" value="Spore Coat Polysaccharide Biosynthesis Protein SpsA, Chain A"/>
    <property type="match status" value="1"/>
</dbReference>
<dbReference type="Pfam" id="PF00535">
    <property type="entry name" value="Glycos_transf_2"/>
    <property type="match status" value="1"/>
</dbReference>
<name>A0A2R6C9U5_9ARCH</name>
<dbReference type="EMBL" id="NEXF01000233">
    <property type="protein sequence ID" value="PSO07536.1"/>
    <property type="molecule type" value="Genomic_DNA"/>
</dbReference>
<dbReference type="InterPro" id="IPR001173">
    <property type="entry name" value="Glyco_trans_2-like"/>
</dbReference>
<dbReference type="InterPro" id="IPR029044">
    <property type="entry name" value="Nucleotide-diphossugar_trans"/>
</dbReference>
<dbReference type="AlphaFoldDB" id="A0A2R6C9U5"/>
<evidence type="ECO:0000313" key="3">
    <source>
        <dbReference type="Proteomes" id="UP000242015"/>
    </source>
</evidence>
<dbReference type="SUPFAM" id="SSF53448">
    <property type="entry name" value="Nucleotide-diphospho-sugar transferases"/>
    <property type="match status" value="1"/>
</dbReference>
<accession>A0A2R6C9U5</accession>
<proteinExistence type="predicted"/>
<organism evidence="2 3">
    <name type="scientific">Candidatus Marsarchaeota G2 archaeon BE_D</name>
    <dbReference type="NCBI Taxonomy" id="1978158"/>
    <lineage>
        <taxon>Archaea</taxon>
        <taxon>Candidatus Marsarchaeota</taxon>
        <taxon>Candidatus Marsarchaeota group 2</taxon>
    </lineage>
</organism>
<sequence>MAGNGLCLLLVTRNESERAAGLLRDLVDVVDEVVLVDSSDEWSIKALEKLLNAVGHTHVLRLPPLGLAELYRTYALSKACSEWVLLLDSDERINDALKRDIRRIVTESSADAFMIQRQPVDESRGESPSESRSVPWYKTRLFRRSKAQFFGLVHEQPSIAGTINYLPPKYKMIHYINSETYWSKARRYIKLDVFLGRWRYDRFGQGSVLKRWGISGYVRLRGKTLLDEVSPFDLYLIKRLAAKGLKKFSYKPNEYLRRKVSLISSLSPRIKKFSFDVWSDIQPFRGAIPYLGLTSEFVWNNLWECYRAKKLPPDDFFLYKVMEKFFERNPTYSLDVNPIEVLREVNAAADRVFPETLSKASPTSVFSKTGRATIVEGE</sequence>
<evidence type="ECO:0000259" key="1">
    <source>
        <dbReference type="Pfam" id="PF00535"/>
    </source>
</evidence>
<reference evidence="2 3" key="1">
    <citation type="submission" date="2017-04" db="EMBL/GenBank/DDBJ databases">
        <title>Novel microbial lineages endemic to geothermal iron-oxide mats fill important gaps in the evolutionary history of Archaea.</title>
        <authorList>
            <person name="Jay Z.J."/>
            <person name="Beam J.P."/>
            <person name="Dlakic M."/>
            <person name="Rusch D.B."/>
            <person name="Kozubal M.A."/>
            <person name="Inskeep W.P."/>
        </authorList>
    </citation>
    <scope>NUCLEOTIDE SEQUENCE [LARGE SCALE GENOMIC DNA]</scope>
    <source>
        <strain evidence="2">BE_D</strain>
    </source>
</reference>